<dbReference type="Gene3D" id="3.30.1330.80">
    <property type="entry name" value="Hypothetical protein, similar to alpha- acetolactate decarboxylase, domain 2"/>
    <property type="match status" value="1"/>
</dbReference>
<name>A0A5D4RHT5_9BACI</name>
<proteinExistence type="predicted"/>
<dbReference type="SUPFAM" id="SSF117856">
    <property type="entry name" value="AF0104/ALDC/Ptd012-like"/>
    <property type="match status" value="1"/>
</dbReference>
<dbReference type="Pfam" id="PF03479">
    <property type="entry name" value="PCC"/>
    <property type="match status" value="1"/>
</dbReference>
<protein>
    <submittedName>
        <fullName evidence="2">DUF296 domain-containing protein</fullName>
    </submittedName>
</protein>
<comment type="caution">
    <text evidence="2">The sequence shown here is derived from an EMBL/GenBank/DDBJ whole genome shotgun (WGS) entry which is preliminary data.</text>
</comment>
<gene>
    <name evidence="2" type="ORF">FZD51_07570</name>
</gene>
<sequence length="167" mass="18074">MLMIESTRFQSASGKTGKTVAARLLPGTDLMTGIIEVCKKNDMQFASVQNCFGSFQRSGYLYLVPKPDSKIGVGYGELIQAEGPIEFLGGTGIVCQRDGDYEVHLHGTMCGQTGNVFGGHLVKGENPVITVDLILVEIEGMSLNRDFDEETGAYQFAPVGKEELDTE</sequence>
<dbReference type="PANTHER" id="PTHR34988:SF1">
    <property type="entry name" value="DNA-BINDING PROTEIN"/>
    <property type="match status" value="1"/>
</dbReference>
<evidence type="ECO:0000313" key="2">
    <source>
        <dbReference type="EMBL" id="TYS50389.1"/>
    </source>
</evidence>
<dbReference type="EMBL" id="VTER01000003">
    <property type="protein sequence ID" value="TYS50389.1"/>
    <property type="molecule type" value="Genomic_DNA"/>
</dbReference>
<dbReference type="CDD" id="cd11378">
    <property type="entry name" value="DUF296"/>
    <property type="match status" value="1"/>
</dbReference>
<evidence type="ECO:0000313" key="3">
    <source>
        <dbReference type="Proteomes" id="UP000322139"/>
    </source>
</evidence>
<dbReference type="InterPro" id="IPR005175">
    <property type="entry name" value="PPC_dom"/>
</dbReference>
<dbReference type="Proteomes" id="UP000322139">
    <property type="component" value="Unassembled WGS sequence"/>
</dbReference>
<reference evidence="2 3" key="1">
    <citation type="submission" date="2019-08" db="EMBL/GenBank/DDBJ databases">
        <title>Bacillus genomes from the desert of Cuatro Cienegas, Coahuila.</title>
        <authorList>
            <person name="Olmedo-Alvarez G."/>
        </authorList>
    </citation>
    <scope>NUCLEOTIDE SEQUENCE [LARGE SCALE GENOMIC DNA]</scope>
    <source>
        <strain evidence="2 3">CH446_14T</strain>
    </source>
</reference>
<feature type="domain" description="PPC" evidence="1">
    <location>
        <begin position="14"/>
        <end position="159"/>
    </location>
</feature>
<accession>A0A5D4RHT5</accession>
<evidence type="ECO:0000259" key="1">
    <source>
        <dbReference type="PROSITE" id="PS51742"/>
    </source>
</evidence>
<dbReference type="PROSITE" id="PS51742">
    <property type="entry name" value="PPC"/>
    <property type="match status" value="1"/>
</dbReference>
<organism evidence="2 3">
    <name type="scientific">Bacillus infantis</name>
    <dbReference type="NCBI Taxonomy" id="324767"/>
    <lineage>
        <taxon>Bacteria</taxon>
        <taxon>Bacillati</taxon>
        <taxon>Bacillota</taxon>
        <taxon>Bacilli</taxon>
        <taxon>Bacillales</taxon>
        <taxon>Bacillaceae</taxon>
        <taxon>Bacillus</taxon>
    </lineage>
</organism>
<dbReference type="PANTHER" id="PTHR34988">
    <property type="entry name" value="PROTEIN, PUTATIVE-RELATED"/>
    <property type="match status" value="1"/>
</dbReference>
<dbReference type="AlphaFoldDB" id="A0A5D4RHT5"/>